<name>A0AAE1DZN6_9GAST</name>
<evidence type="ECO:0000256" key="1">
    <source>
        <dbReference type="SAM" id="SignalP"/>
    </source>
</evidence>
<protein>
    <recommendedName>
        <fullName evidence="4">Secreted protein</fullName>
    </recommendedName>
</protein>
<feature type="chain" id="PRO_5042258068" description="Secreted protein" evidence="1">
    <location>
        <begin position="22"/>
        <end position="105"/>
    </location>
</feature>
<reference evidence="2" key="1">
    <citation type="journal article" date="2023" name="G3 (Bethesda)">
        <title>A reference genome for the long-term kleptoplast-retaining sea slug Elysia crispata morphotype clarki.</title>
        <authorList>
            <person name="Eastman K.E."/>
            <person name="Pendleton A.L."/>
            <person name="Shaikh M.A."/>
            <person name="Suttiyut T."/>
            <person name="Ogas R."/>
            <person name="Tomko P."/>
            <person name="Gavelis G."/>
            <person name="Widhalm J.R."/>
            <person name="Wisecaver J.H."/>
        </authorList>
    </citation>
    <scope>NUCLEOTIDE SEQUENCE</scope>
    <source>
        <strain evidence="2">ECLA1</strain>
    </source>
</reference>
<dbReference type="EMBL" id="JAWDGP010001864">
    <property type="protein sequence ID" value="KAK3787498.1"/>
    <property type="molecule type" value="Genomic_DNA"/>
</dbReference>
<gene>
    <name evidence="2" type="ORF">RRG08_025760</name>
</gene>
<dbReference type="Proteomes" id="UP001283361">
    <property type="component" value="Unassembled WGS sequence"/>
</dbReference>
<evidence type="ECO:0000313" key="3">
    <source>
        <dbReference type="Proteomes" id="UP001283361"/>
    </source>
</evidence>
<keyword evidence="3" id="KW-1185">Reference proteome</keyword>
<evidence type="ECO:0000313" key="2">
    <source>
        <dbReference type="EMBL" id="KAK3787498.1"/>
    </source>
</evidence>
<sequence length="105" mass="11731">MSNSLKCLALFLSAGLELPTASRPRVTALYFRSSNALKLTSHQGKHVLIIKEKARLRPERASMSTARYVLLFPPFLCSPARNLGANLVIDRRLIQQPTLQPSLMQ</sequence>
<dbReference type="AlphaFoldDB" id="A0AAE1DZN6"/>
<feature type="signal peptide" evidence="1">
    <location>
        <begin position="1"/>
        <end position="21"/>
    </location>
</feature>
<comment type="caution">
    <text evidence="2">The sequence shown here is derived from an EMBL/GenBank/DDBJ whole genome shotgun (WGS) entry which is preliminary data.</text>
</comment>
<evidence type="ECO:0008006" key="4">
    <source>
        <dbReference type="Google" id="ProtNLM"/>
    </source>
</evidence>
<accession>A0AAE1DZN6</accession>
<keyword evidence="1" id="KW-0732">Signal</keyword>
<proteinExistence type="predicted"/>
<organism evidence="2 3">
    <name type="scientific">Elysia crispata</name>
    <name type="common">lettuce slug</name>
    <dbReference type="NCBI Taxonomy" id="231223"/>
    <lineage>
        <taxon>Eukaryota</taxon>
        <taxon>Metazoa</taxon>
        <taxon>Spiralia</taxon>
        <taxon>Lophotrochozoa</taxon>
        <taxon>Mollusca</taxon>
        <taxon>Gastropoda</taxon>
        <taxon>Heterobranchia</taxon>
        <taxon>Euthyneura</taxon>
        <taxon>Panpulmonata</taxon>
        <taxon>Sacoglossa</taxon>
        <taxon>Placobranchoidea</taxon>
        <taxon>Plakobranchidae</taxon>
        <taxon>Elysia</taxon>
    </lineage>
</organism>